<dbReference type="PROSITE" id="PS50039">
    <property type="entry name" value="FORK_HEAD_3"/>
    <property type="match status" value="1"/>
</dbReference>
<protein>
    <submittedName>
        <fullName evidence="8">Forkhead box protein J1.2</fullName>
    </submittedName>
</protein>
<evidence type="ECO:0000256" key="2">
    <source>
        <dbReference type="ARBA" id="ARBA00023015"/>
    </source>
</evidence>
<dbReference type="PRINTS" id="PR00053">
    <property type="entry name" value="FORKHEAD"/>
</dbReference>
<dbReference type="PANTHER" id="PTHR45881">
    <property type="entry name" value="CHECKPOINT SUPPRESSOR 1-LIKE, ISOFORM A-RELATED"/>
    <property type="match status" value="1"/>
</dbReference>
<proteinExistence type="predicted"/>
<dbReference type="PANTHER" id="PTHR45881:SF1">
    <property type="entry name" value="FORK HEAD PROTEIN HOMOLOG 2"/>
    <property type="match status" value="1"/>
</dbReference>
<dbReference type="EMBL" id="SBIQ01000084">
    <property type="protein sequence ID" value="KAF7683466.1"/>
    <property type="molecule type" value="Genomic_DNA"/>
</dbReference>
<dbReference type="Proteomes" id="UP001516464">
    <property type="component" value="Unassembled WGS sequence"/>
</dbReference>
<keyword evidence="9" id="KW-1185">Reference proteome</keyword>
<organism evidence="8 9">
    <name type="scientific">Astathelohania contejeani</name>
    <dbReference type="NCBI Taxonomy" id="164912"/>
    <lineage>
        <taxon>Eukaryota</taxon>
        <taxon>Fungi</taxon>
        <taxon>Fungi incertae sedis</taxon>
        <taxon>Microsporidia</taxon>
        <taxon>Astathelohaniidae</taxon>
        <taxon>Astathelohania</taxon>
    </lineage>
</organism>
<feature type="DNA-binding region" description="Fork-head" evidence="6">
    <location>
        <begin position="74"/>
        <end position="166"/>
    </location>
</feature>
<evidence type="ECO:0000313" key="8">
    <source>
        <dbReference type="EMBL" id="KAF7683466.1"/>
    </source>
</evidence>
<keyword evidence="4" id="KW-0804">Transcription</keyword>
<evidence type="ECO:0000256" key="4">
    <source>
        <dbReference type="ARBA" id="ARBA00023163"/>
    </source>
</evidence>
<evidence type="ECO:0000256" key="1">
    <source>
        <dbReference type="ARBA" id="ARBA00004123"/>
    </source>
</evidence>
<dbReference type="CDD" id="cd00059">
    <property type="entry name" value="FH_FOX"/>
    <property type="match status" value="1"/>
</dbReference>
<comment type="caution">
    <text evidence="8">The sequence shown here is derived from an EMBL/GenBank/DDBJ whole genome shotgun (WGS) entry which is preliminary data.</text>
</comment>
<dbReference type="InterPro" id="IPR001766">
    <property type="entry name" value="Fork_head_dom"/>
</dbReference>
<dbReference type="SMART" id="SM00339">
    <property type="entry name" value="FH"/>
    <property type="match status" value="1"/>
</dbReference>
<dbReference type="PROSITE" id="PS00658">
    <property type="entry name" value="FORK_HEAD_2"/>
    <property type="match status" value="1"/>
</dbReference>
<dbReference type="Gene3D" id="1.10.10.10">
    <property type="entry name" value="Winged helix-like DNA-binding domain superfamily/Winged helix DNA-binding domain"/>
    <property type="match status" value="1"/>
</dbReference>
<evidence type="ECO:0000313" key="9">
    <source>
        <dbReference type="Proteomes" id="UP001516464"/>
    </source>
</evidence>
<keyword evidence="3 6" id="KW-0238">DNA-binding</keyword>
<keyword evidence="2" id="KW-0805">Transcription regulation</keyword>
<dbReference type="SUPFAM" id="SSF46785">
    <property type="entry name" value="Winged helix' DNA-binding domain"/>
    <property type="match status" value="1"/>
</dbReference>
<evidence type="ECO:0000256" key="5">
    <source>
        <dbReference type="ARBA" id="ARBA00023242"/>
    </source>
</evidence>
<dbReference type="InterPro" id="IPR036388">
    <property type="entry name" value="WH-like_DNA-bd_sf"/>
</dbReference>
<name>A0ABQ7HZB9_9MICR</name>
<feature type="domain" description="Fork-head" evidence="7">
    <location>
        <begin position="74"/>
        <end position="166"/>
    </location>
</feature>
<dbReference type="InterPro" id="IPR036390">
    <property type="entry name" value="WH_DNA-bd_sf"/>
</dbReference>
<comment type="subcellular location">
    <subcellularLocation>
        <location evidence="1 6">Nucleus</location>
    </subcellularLocation>
</comment>
<evidence type="ECO:0000256" key="6">
    <source>
        <dbReference type="PROSITE-ProRule" id="PRU00089"/>
    </source>
</evidence>
<keyword evidence="5 6" id="KW-0539">Nucleus</keyword>
<reference evidence="8 9" key="1">
    <citation type="submission" date="2019-01" db="EMBL/GenBank/DDBJ databases">
        <title>Genomes sequencing and comparative genomics of infectious freshwater microsporidia, Cucumispora dikerogammari and Thelohania contejeani.</title>
        <authorList>
            <person name="Cormier A."/>
            <person name="Giraud I."/>
            <person name="Wattier R."/>
            <person name="Teixeira M."/>
            <person name="Grandjean F."/>
            <person name="Rigaud T."/>
            <person name="Cordaux R."/>
        </authorList>
    </citation>
    <scope>NUCLEOTIDE SEQUENCE [LARGE SCALE GENOMIC DNA]</scope>
    <source>
        <strain evidence="8">T1</strain>
        <tissue evidence="8">Spores</tissue>
    </source>
</reference>
<accession>A0ABQ7HZB9</accession>
<sequence length="179" mass="21517">MNMVGFTMLTDYLRYQRRESKFFELNQMEQEYVDMETYRLAYPIETKHDEKYINPKVFIQDEGEIRKIPVCTIKPALSYAQLITMALKDSSEKQMTLSQIYNWIMDKYEYYRIADPVWQNSIRHNLSLNKCFKKIARPGNTPGKGGFWALDEEYILKKEEHSRKRKQSECLDVKRQIMN</sequence>
<dbReference type="InterPro" id="IPR030456">
    <property type="entry name" value="TF_fork_head_CS_2"/>
</dbReference>
<evidence type="ECO:0000256" key="3">
    <source>
        <dbReference type="ARBA" id="ARBA00023125"/>
    </source>
</evidence>
<evidence type="ECO:0000259" key="7">
    <source>
        <dbReference type="PROSITE" id="PS50039"/>
    </source>
</evidence>
<gene>
    <name evidence="8" type="primary">foxj1.2</name>
    <name evidence="8" type="ORF">TCON_1320</name>
</gene>
<dbReference type="Pfam" id="PF00250">
    <property type="entry name" value="Forkhead"/>
    <property type="match status" value="1"/>
</dbReference>